<sequence>MKKLILLILLPFILISCAEVQDPLTGKKTFTLLPEQEEIAIGQKVVPQAIEENEGQYPDEEVRKYISNLGWKIATVTPRKLDYKFYIVNSNELNAFALPGGFIFINKGLVEKLNNESELAGVIAHELGHVNARHHAKFLEKQYGINILLNILSISISNSQYYNVVMNLASISANLLTLKFSRDQESEADALGVRFSYQAGYDPNGLVETFYIFKELEKSSPPEWLLTHPLPDTRIQNVKNLIATYPKRAFLKKDSQEFQYIKSKILKQNKSFELINQAKNDITQKNFDLALRKINEAISIYPQNSLAYTYRAYIYLVKKDYNNALNDSYKAINIDNLYFRPKLFAGIALTRLNKNEEAINILNQAISLIPDNPDSYYYLGLNYEATRRYQKAAQSYNMALKLTDGKRGWEPDAQARLRRLTG</sequence>
<dbReference type="RefSeq" id="WP_265134821.1">
    <property type="nucleotide sequence ID" value="NZ_FXTX01000020.1"/>
</dbReference>
<dbReference type="Pfam" id="PF01435">
    <property type="entry name" value="Peptidase_M48"/>
    <property type="match status" value="1"/>
</dbReference>
<evidence type="ECO:0000256" key="4">
    <source>
        <dbReference type="ARBA" id="ARBA00022833"/>
    </source>
</evidence>
<dbReference type="Proteomes" id="UP001157947">
    <property type="component" value="Unassembled WGS sequence"/>
</dbReference>
<keyword evidence="5 7" id="KW-0482">Metalloprotease</keyword>
<dbReference type="GO" id="GO:0004222">
    <property type="term" value="F:metalloendopeptidase activity"/>
    <property type="evidence" value="ECO:0007669"/>
    <property type="project" value="InterPro"/>
</dbReference>
<evidence type="ECO:0000256" key="3">
    <source>
        <dbReference type="ARBA" id="ARBA00022801"/>
    </source>
</evidence>
<gene>
    <name evidence="10" type="ORF">SAMN06264868_1204</name>
</gene>
<evidence type="ECO:0000313" key="10">
    <source>
        <dbReference type="EMBL" id="SMP19982.1"/>
    </source>
</evidence>
<proteinExistence type="inferred from homology"/>
<dbReference type="InterPro" id="IPR011990">
    <property type="entry name" value="TPR-like_helical_dom_sf"/>
</dbReference>
<keyword evidence="1 7" id="KW-0645">Protease</keyword>
<name>A0AA45WP50_9AQUI</name>
<keyword evidence="11" id="KW-1185">Reference proteome</keyword>
<dbReference type="PANTHER" id="PTHR22726:SF1">
    <property type="entry name" value="METALLOENDOPEPTIDASE OMA1, MITOCHONDRIAL"/>
    <property type="match status" value="1"/>
</dbReference>
<dbReference type="SMART" id="SM00028">
    <property type="entry name" value="TPR"/>
    <property type="match status" value="4"/>
</dbReference>
<evidence type="ECO:0000259" key="9">
    <source>
        <dbReference type="Pfam" id="PF01435"/>
    </source>
</evidence>
<dbReference type="PROSITE" id="PS50005">
    <property type="entry name" value="TPR"/>
    <property type="match status" value="1"/>
</dbReference>
<evidence type="ECO:0000256" key="7">
    <source>
        <dbReference type="RuleBase" id="RU003983"/>
    </source>
</evidence>
<dbReference type="Gene3D" id="1.25.40.10">
    <property type="entry name" value="Tetratricopeptide repeat domain"/>
    <property type="match status" value="2"/>
</dbReference>
<comment type="caution">
    <text evidence="10">The sequence shown here is derived from an EMBL/GenBank/DDBJ whole genome shotgun (WGS) entry which is preliminary data.</text>
</comment>
<evidence type="ECO:0000256" key="5">
    <source>
        <dbReference type="ARBA" id="ARBA00023049"/>
    </source>
</evidence>
<dbReference type="Pfam" id="PF13414">
    <property type="entry name" value="TPR_11"/>
    <property type="match status" value="1"/>
</dbReference>
<keyword evidence="6" id="KW-0802">TPR repeat</keyword>
<dbReference type="Gene3D" id="3.30.2010.10">
    <property type="entry name" value="Metalloproteases ('zincins'), catalytic domain"/>
    <property type="match status" value="1"/>
</dbReference>
<feature type="domain" description="Peptidase M48" evidence="9">
    <location>
        <begin position="78"/>
        <end position="240"/>
    </location>
</feature>
<feature type="repeat" description="TPR" evidence="6">
    <location>
        <begin position="373"/>
        <end position="406"/>
    </location>
</feature>
<organism evidence="10 11">
    <name type="scientific">Venenivibrio stagnispumantis</name>
    <dbReference type="NCBI Taxonomy" id="407998"/>
    <lineage>
        <taxon>Bacteria</taxon>
        <taxon>Pseudomonadati</taxon>
        <taxon>Aquificota</taxon>
        <taxon>Aquificia</taxon>
        <taxon>Aquificales</taxon>
        <taxon>Hydrogenothermaceae</taxon>
        <taxon>Venenivibrio</taxon>
    </lineage>
</organism>
<keyword evidence="3 7" id="KW-0378">Hydrolase</keyword>
<evidence type="ECO:0000256" key="8">
    <source>
        <dbReference type="SAM" id="SignalP"/>
    </source>
</evidence>
<reference evidence="10" key="1">
    <citation type="submission" date="2017-05" db="EMBL/GenBank/DDBJ databases">
        <authorList>
            <person name="Varghese N."/>
            <person name="Submissions S."/>
        </authorList>
    </citation>
    <scope>NUCLEOTIDE SEQUENCE</scope>
    <source>
        <strain evidence="10">DSM 18763</strain>
    </source>
</reference>
<dbReference type="InterPro" id="IPR019734">
    <property type="entry name" value="TPR_rpt"/>
</dbReference>
<evidence type="ECO:0000256" key="2">
    <source>
        <dbReference type="ARBA" id="ARBA00022723"/>
    </source>
</evidence>
<keyword evidence="8" id="KW-0732">Signal</keyword>
<feature type="signal peptide" evidence="8">
    <location>
        <begin position="1"/>
        <end position="18"/>
    </location>
</feature>
<dbReference type="AlphaFoldDB" id="A0AA45WP50"/>
<comment type="cofactor">
    <cofactor evidence="7">
        <name>Zn(2+)</name>
        <dbReference type="ChEBI" id="CHEBI:29105"/>
    </cofactor>
    <text evidence="7">Binds 1 zinc ion per subunit.</text>
</comment>
<accession>A0AA45WP50</accession>
<dbReference type="PROSITE" id="PS51257">
    <property type="entry name" value="PROKAR_LIPOPROTEIN"/>
    <property type="match status" value="1"/>
</dbReference>
<evidence type="ECO:0000256" key="6">
    <source>
        <dbReference type="PROSITE-ProRule" id="PRU00339"/>
    </source>
</evidence>
<dbReference type="EMBL" id="FXTX01000020">
    <property type="protein sequence ID" value="SMP19982.1"/>
    <property type="molecule type" value="Genomic_DNA"/>
</dbReference>
<keyword evidence="2" id="KW-0479">Metal-binding</keyword>
<dbReference type="GO" id="GO:0016020">
    <property type="term" value="C:membrane"/>
    <property type="evidence" value="ECO:0007669"/>
    <property type="project" value="TreeGrafter"/>
</dbReference>
<dbReference type="PANTHER" id="PTHR22726">
    <property type="entry name" value="METALLOENDOPEPTIDASE OMA1"/>
    <property type="match status" value="1"/>
</dbReference>
<dbReference type="InterPro" id="IPR001915">
    <property type="entry name" value="Peptidase_M48"/>
</dbReference>
<evidence type="ECO:0000256" key="1">
    <source>
        <dbReference type="ARBA" id="ARBA00022670"/>
    </source>
</evidence>
<dbReference type="InterPro" id="IPR051156">
    <property type="entry name" value="Mito/Outer_Membr_Metalloprot"/>
</dbReference>
<evidence type="ECO:0000313" key="11">
    <source>
        <dbReference type="Proteomes" id="UP001157947"/>
    </source>
</evidence>
<comment type="similarity">
    <text evidence="7">Belongs to the peptidase M48 family.</text>
</comment>
<feature type="chain" id="PRO_5041305823" evidence="8">
    <location>
        <begin position="19"/>
        <end position="422"/>
    </location>
</feature>
<keyword evidence="4 7" id="KW-0862">Zinc</keyword>
<dbReference type="GO" id="GO:0051603">
    <property type="term" value="P:proteolysis involved in protein catabolic process"/>
    <property type="evidence" value="ECO:0007669"/>
    <property type="project" value="TreeGrafter"/>
</dbReference>
<dbReference type="SUPFAM" id="SSF48452">
    <property type="entry name" value="TPR-like"/>
    <property type="match status" value="1"/>
</dbReference>
<dbReference type="GO" id="GO:0046872">
    <property type="term" value="F:metal ion binding"/>
    <property type="evidence" value="ECO:0007669"/>
    <property type="project" value="UniProtKB-KW"/>
</dbReference>
<dbReference type="CDD" id="cd07333">
    <property type="entry name" value="M48C_bepA_like"/>
    <property type="match status" value="1"/>
</dbReference>
<protein>
    <submittedName>
        <fullName evidence="10">Zn-dependent protease, contains TPR repeats</fullName>
    </submittedName>
</protein>